<evidence type="ECO:0000259" key="1">
    <source>
        <dbReference type="SMART" id="SM00245"/>
    </source>
</evidence>
<dbReference type="InterPro" id="IPR029045">
    <property type="entry name" value="ClpP/crotonase-like_dom_sf"/>
</dbReference>
<dbReference type="GO" id="GO:0006508">
    <property type="term" value="P:proteolysis"/>
    <property type="evidence" value="ECO:0007669"/>
    <property type="project" value="InterPro"/>
</dbReference>
<dbReference type="GO" id="GO:0008236">
    <property type="term" value="F:serine-type peptidase activity"/>
    <property type="evidence" value="ECO:0007669"/>
    <property type="project" value="InterPro"/>
</dbReference>
<dbReference type="InterPro" id="IPR005151">
    <property type="entry name" value="Tail-specific_protease"/>
</dbReference>
<dbReference type="SUPFAM" id="SSF52096">
    <property type="entry name" value="ClpP/crotonase"/>
    <property type="match status" value="4"/>
</dbReference>
<dbReference type="Pfam" id="PF03572">
    <property type="entry name" value="Peptidase_S41"/>
    <property type="match status" value="3"/>
</dbReference>
<dbReference type="Gene3D" id="3.30.750.44">
    <property type="match status" value="3"/>
</dbReference>
<evidence type="ECO:0000313" key="2">
    <source>
        <dbReference type="EMBL" id="KAJ8418160.1"/>
    </source>
</evidence>
<comment type="caution">
    <text evidence="2">The sequence shown here is derived from an EMBL/GenBank/DDBJ whole genome shotgun (WGS) entry which is preliminary data.</text>
</comment>
<dbReference type="CDD" id="cd07563">
    <property type="entry name" value="Peptidase_S41_IRBP"/>
    <property type="match status" value="3"/>
</dbReference>
<accession>A0AAD7TC32</accession>
<dbReference type="AlphaFoldDB" id="A0AAD7TC32"/>
<feature type="domain" description="Tail specific protease" evidence="1">
    <location>
        <begin position="751"/>
        <end position="947"/>
    </location>
</feature>
<dbReference type="Gene3D" id="3.90.226.10">
    <property type="entry name" value="2-enoyl-CoA Hydratase, Chain A, domain 1"/>
    <property type="match status" value="4"/>
</dbReference>
<feature type="domain" description="Tail specific protease" evidence="1">
    <location>
        <begin position="202"/>
        <end position="400"/>
    </location>
</feature>
<dbReference type="SMART" id="SM00245">
    <property type="entry name" value="TSPc"/>
    <property type="match status" value="3"/>
</dbReference>
<organism evidence="2 3">
    <name type="scientific">Aldrovandia affinis</name>
    <dbReference type="NCBI Taxonomy" id="143900"/>
    <lineage>
        <taxon>Eukaryota</taxon>
        <taxon>Metazoa</taxon>
        <taxon>Chordata</taxon>
        <taxon>Craniata</taxon>
        <taxon>Vertebrata</taxon>
        <taxon>Euteleostomi</taxon>
        <taxon>Actinopterygii</taxon>
        <taxon>Neopterygii</taxon>
        <taxon>Teleostei</taxon>
        <taxon>Notacanthiformes</taxon>
        <taxon>Halosauridae</taxon>
        <taxon>Aldrovandia</taxon>
    </lineage>
</organism>
<dbReference type="PANTHER" id="PTHR11261:SF3">
    <property type="entry name" value="RETINOL-BINDING PROTEIN 3"/>
    <property type="match status" value="1"/>
</dbReference>
<dbReference type="Proteomes" id="UP001221898">
    <property type="component" value="Unassembled WGS sequence"/>
</dbReference>
<dbReference type="PANTHER" id="PTHR11261">
    <property type="entry name" value="INTERPHOTORECEPTOR RETINOID-BINDING PROTEIN"/>
    <property type="match status" value="1"/>
</dbReference>
<evidence type="ECO:0000313" key="3">
    <source>
        <dbReference type="Proteomes" id="UP001221898"/>
    </source>
</evidence>
<name>A0AAD7TC32_9TELE</name>
<sequence length="967" mass="105750">MTKEFWTMPALPGKRYGKRKDLIILISKRTSGAAEGLAYALKHLHRGIVVGERSAGGSVNIEKLRIGESKFFITVPVARSINPITGQSWEVSGVSPCVTGNAKDAVDKAKSIVRVRSAIPTVLQSVSDVITRFYSFTDRVPALLHHLTSIDFFSAISEEDLAAKLNYEIQSLTEDPRLIIKMATDTSAIIEDSAKLTRTLEGPPYHEDSVDWVFKASILPGNTGYLRFDEFGEASLLVESRTKIIRKVLDSIRGTENLIVDLRSNTGGPSEGVPLLLSYFHDPSLPTHLYTMYSRVGNTTAEFHTLPSPSTLGTHYGSKRGVYVLTSHHTATSAEEFAYLMQSLHRATIIGEITAGALLHSRSFPVEGTDIVITVPVKNLIDNNGECWLGGGVVPDAIVLAEEAMDRAFEIIAFHPEVHSLVEGTGELVEDHYAITEVAVNVGKVLRSKWAEGLYRSVVDYESLASELTTDLHDISGDHRLHVFYSDIEPDTFEGEPKIPTAEELGYIINDLFKTEILPGNVGYLRYDMMADVETVRALGPQLVKLVWNKLVNTDTLIIDMRYNTGGYSTSIPLLCSYFFEAEPPQHLYTLFDRSTATMTEVTTLPQDSGAEIGDSPMYASVPTQAVLSAVTGKVWSVSGVEPHVAVPANDAQTAAQKIIRFRSKIPSVVQMAGSLVADHYAYPLIGAEVAENLMDLAKKGHYNMINSEAELGSKLSTDLTELSRDKNLKMVYVPEPSKAFLGLVHKQIQSPETLAELITVSFHTDVLENNIGYLRFDTFGDFEVTAKVAELLTEHVWSKIVNTDALIVDLRYNTGGSIASVPGLCSFFFGVNQKILLDKLYNRSSDTTVEMWNPSGFAAETYDSEKRVIILASGATAGAAEEFVHILKRLGRATIVGRVTGGGSHSTGNFHVNGTNLYLSLPVVRSDTSQGPSWEGVGVGPHIPVPAEAALDKAKEILNQHLMGME</sequence>
<keyword evidence="3" id="KW-1185">Reference proteome</keyword>
<proteinExistence type="predicted"/>
<dbReference type="Pfam" id="PF11918">
    <property type="entry name" value="Peptidase_S41_N"/>
    <property type="match status" value="3"/>
</dbReference>
<gene>
    <name evidence="2" type="ORF">AAFF_G00138690</name>
</gene>
<dbReference type="EMBL" id="JAINUG010000002">
    <property type="protein sequence ID" value="KAJ8418160.1"/>
    <property type="molecule type" value="Genomic_DNA"/>
</dbReference>
<feature type="domain" description="Tail specific protease" evidence="1">
    <location>
        <begin position="501"/>
        <end position="648"/>
    </location>
</feature>
<protein>
    <recommendedName>
        <fullName evidence="1">Tail specific protease domain-containing protein</fullName>
    </recommendedName>
</protein>
<reference evidence="2" key="1">
    <citation type="journal article" date="2023" name="Science">
        <title>Genome structures resolve the early diversification of teleost fishes.</title>
        <authorList>
            <person name="Parey E."/>
            <person name="Louis A."/>
            <person name="Montfort J."/>
            <person name="Bouchez O."/>
            <person name="Roques C."/>
            <person name="Iampietro C."/>
            <person name="Lluch J."/>
            <person name="Castinel A."/>
            <person name="Donnadieu C."/>
            <person name="Desvignes T."/>
            <person name="Floi Bucao C."/>
            <person name="Jouanno E."/>
            <person name="Wen M."/>
            <person name="Mejri S."/>
            <person name="Dirks R."/>
            <person name="Jansen H."/>
            <person name="Henkel C."/>
            <person name="Chen W.J."/>
            <person name="Zahm M."/>
            <person name="Cabau C."/>
            <person name="Klopp C."/>
            <person name="Thompson A.W."/>
            <person name="Robinson-Rechavi M."/>
            <person name="Braasch I."/>
            <person name="Lecointre G."/>
            <person name="Bobe J."/>
            <person name="Postlethwait J.H."/>
            <person name="Berthelot C."/>
            <person name="Roest Crollius H."/>
            <person name="Guiguen Y."/>
        </authorList>
    </citation>
    <scope>NUCLEOTIDE SEQUENCE</scope>
    <source>
        <strain evidence="2">NC1722</strain>
    </source>
</reference>